<dbReference type="Pfam" id="PF09335">
    <property type="entry name" value="VTT_dom"/>
    <property type="match status" value="1"/>
</dbReference>
<feature type="transmembrane region" description="Helical" evidence="6">
    <location>
        <begin position="12"/>
        <end position="33"/>
    </location>
</feature>
<dbReference type="InterPro" id="IPR015414">
    <property type="entry name" value="TMEM64"/>
</dbReference>
<evidence type="ECO:0000256" key="4">
    <source>
        <dbReference type="ARBA" id="ARBA00022989"/>
    </source>
</evidence>
<organism evidence="8 9">
    <name type="scientific">Leadbetterella byssophila (strain DSM 17132 / JCM 16389 / KACC 11308 / NBRC 106382 / 4M15)</name>
    <dbReference type="NCBI Taxonomy" id="649349"/>
    <lineage>
        <taxon>Bacteria</taxon>
        <taxon>Pseudomonadati</taxon>
        <taxon>Bacteroidota</taxon>
        <taxon>Cytophagia</taxon>
        <taxon>Cytophagales</taxon>
        <taxon>Leadbetterellaceae</taxon>
        <taxon>Leadbetterella</taxon>
    </lineage>
</organism>
<sequence length="220" mass="24863">MHNSRSKYTSWGSFVIFTILPLLSSSYLTYYLFQHQEIIAEWGFNTWLLYSFLLAVLCAIAIIPPTLLALVMGFFAGWKAFPLLVLINMLAIVLIYGFSRLVDFSFVRNWLNKDPKVVQVMNRIREDELKVIFFTKLSPLFPFAVTNLIFAASGAKFRSILVGGFLGMIPRTLLAVYVGTQGKELQQLMEDPNGGSLGQWTVISLILISIGGLYLTFKKK</sequence>
<dbReference type="PANTHER" id="PTHR12677">
    <property type="entry name" value="GOLGI APPARATUS MEMBRANE PROTEIN TVP38-RELATED"/>
    <property type="match status" value="1"/>
</dbReference>
<evidence type="ECO:0000256" key="3">
    <source>
        <dbReference type="ARBA" id="ARBA00022692"/>
    </source>
</evidence>
<keyword evidence="2 6" id="KW-1003">Cell membrane</keyword>
<feature type="transmembrane region" description="Helical" evidence="6">
    <location>
        <begin position="53"/>
        <end position="76"/>
    </location>
</feature>
<feature type="transmembrane region" description="Helical" evidence="6">
    <location>
        <begin position="197"/>
        <end position="217"/>
    </location>
</feature>
<dbReference type="OrthoDB" id="6194207at2"/>
<evidence type="ECO:0000256" key="5">
    <source>
        <dbReference type="ARBA" id="ARBA00023136"/>
    </source>
</evidence>
<keyword evidence="9" id="KW-1185">Reference proteome</keyword>
<protein>
    <recommendedName>
        <fullName evidence="6">TVP38/TMEM64 family membrane protein</fullName>
    </recommendedName>
</protein>
<dbReference type="EMBL" id="CP002305">
    <property type="protein sequence ID" value="ADQ18562.1"/>
    <property type="molecule type" value="Genomic_DNA"/>
</dbReference>
<dbReference type="RefSeq" id="WP_013409594.1">
    <property type="nucleotide sequence ID" value="NC_014655.1"/>
</dbReference>
<evidence type="ECO:0000256" key="1">
    <source>
        <dbReference type="ARBA" id="ARBA00004651"/>
    </source>
</evidence>
<comment type="similarity">
    <text evidence="6">Belongs to the TVP38/TMEM64 family.</text>
</comment>
<evidence type="ECO:0000259" key="7">
    <source>
        <dbReference type="Pfam" id="PF09335"/>
    </source>
</evidence>
<name>E4RSJ2_LEAB4</name>
<reference evidence="8 9" key="2">
    <citation type="journal article" date="2011" name="Stand. Genomic Sci.">
        <title>Complete genome sequence of Leadbetterella byssophila type strain (4M15).</title>
        <authorList>
            <person name="Abt B."/>
            <person name="Teshima H."/>
            <person name="Lucas S."/>
            <person name="Lapidus A."/>
            <person name="Del Rio T.G."/>
            <person name="Nolan M."/>
            <person name="Tice H."/>
            <person name="Cheng J.F."/>
            <person name="Pitluck S."/>
            <person name="Liolios K."/>
            <person name="Pagani I."/>
            <person name="Ivanova N."/>
            <person name="Mavromatis K."/>
            <person name="Pati A."/>
            <person name="Tapia R."/>
            <person name="Han C."/>
            <person name="Goodwin L."/>
            <person name="Chen A."/>
            <person name="Palaniappan K."/>
            <person name="Land M."/>
            <person name="Hauser L."/>
            <person name="Chang Y.J."/>
            <person name="Jeffries C.D."/>
            <person name="Rohde M."/>
            <person name="Goker M."/>
            <person name="Tindall B.J."/>
            <person name="Detter J.C."/>
            <person name="Woyke T."/>
            <person name="Bristow J."/>
            <person name="Eisen J.A."/>
            <person name="Markowitz V."/>
            <person name="Hugenholtz P."/>
            <person name="Klenk H.P."/>
            <person name="Kyrpides N.C."/>
        </authorList>
    </citation>
    <scope>NUCLEOTIDE SEQUENCE [LARGE SCALE GENOMIC DNA]</scope>
    <source>
        <strain evidence="9">DSM 17132 / JCM 16389 / KACC 11308 / NBRC 106382 / 4M15</strain>
    </source>
</reference>
<accession>E4RSJ2</accession>
<dbReference type="KEGG" id="lby:Lbys_2900"/>
<feature type="domain" description="VTT" evidence="7">
    <location>
        <begin position="63"/>
        <end position="180"/>
    </location>
</feature>
<proteinExistence type="inferred from homology"/>
<keyword evidence="4 6" id="KW-1133">Transmembrane helix</keyword>
<feature type="transmembrane region" description="Helical" evidence="6">
    <location>
        <begin position="83"/>
        <end position="102"/>
    </location>
</feature>
<gene>
    <name evidence="8" type="ordered locus">Lbys_2900</name>
</gene>
<dbReference type="AlphaFoldDB" id="E4RSJ2"/>
<evidence type="ECO:0000256" key="6">
    <source>
        <dbReference type="RuleBase" id="RU366058"/>
    </source>
</evidence>
<dbReference type="GO" id="GO:0005886">
    <property type="term" value="C:plasma membrane"/>
    <property type="evidence" value="ECO:0007669"/>
    <property type="project" value="UniProtKB-SubCell"/>
</dbReference>
<evidence type="ECO:0000256" key="2">
    <source>
        <dbReference type="ARBA" id="ARBA00022475"/>
    </source>
</evidence>
<feature type="transmembrane region" description="Helical" evidence="6">
    <location>
        <begin position="159"/>
        <end position="177"/>
    </location>
</feature>
<dbReference type="STRING" id="649349.Lbys_2900"/>
<evidence type="ECO:0000313" key="9">
    <source>
        <dbReference type="Proteomes" id="UP000007435"/>
    </source>
</evidence>
<dbReference type="Proteomes" id="UP000007435">
    <property type="component" value="Chromosome"/>
</dbReference>
<comment type="subcellular location">
    <subcellularLocation>
        <location evidence="1 6">Cell membrane</location>
        <topology evidence="1 6">Multi-pass membrane protein</topology>
    </subcellularLocation>
</comment>
<dbReference type="HOGENOM" id="CLU_101341_0_0_10"/>
<dbReference type="PANTHER" id="PTHR12677:SF59">
    <property type="entry name" value="GOLGI APPARATUS MEMBRANE PROTEIN TVP38-RELATED"/>
    <property type="match status" value="1"/>
</dbReference>
<reference key="1">
    <citation type="submission" date="2010-11" db="EMBL/GenBank/DDBJ databases">
        <title>The complete genome of Leadbetterella byssophila DSM 17132.</title>
        <authorList>
            <consortium name="US DOE Joint Genome Institute (JGI-PGF)"/>
            <person name="Lucas S."/>
            <person name="Copeland A."/>
            <person name="Lapidus A."/>
            <person name="Glavina del Rio T."/>
            <person name="Dalin E."/>
            <person name="Tice H."/>
            <person name="Bruce D."/>
            <person name="Goodwin L."/>
            <person name="Pitluck S."/>
            <person name="Kyrpides N."/>
            <person name="Mavromatis K."/>
            <person name="Ivanova N."/>
            <person name="Teshima H."/>
            <person name="Brettin T."/>
            <person name="Detter J.C."/>
            <person name="Han C."/>
            <person name="Tapia R."/>
            <person name="Land M."/>
            <person name="Hauser L."/>
            <person name="Markowitz V."/>
            <person name="Cheng J.-F."/>
            <person name="Hugenholtz P."/>
            <person name="Woyke T."/>
            <person name="Wu D."/>
            <person name="Tindall B."/>
            <person name="Pomrenke H.G."/>
            <person name="Brambilla E."/>
            <person name="Klenk H.-P."/>
            <person name="Eisen J.A."/>
        </authorList>
    </citation>
    <scope>NUCLEOTIDE SEQUENCE [LARGE SCALE GENOMIC DNA]</scope>
    <source>
        <strain>DSM 17132</strain>
    </source>
</reference>
<evidence type="ECO:0000313" key="8">
    <source>
        <dbReference type="EMBL" id="ADQ18562.1"/>
    </source>
</evidence>
<keyword evidence="5 6" id="KW-0472">Membrane</keyword>
<dbReference type="InterPro" id="IPR032816">
    <property type="entry name" value="VTT_dom"/>
</dbReference>
<keyword evidence="3 6" id="KW-0812">Transmembrane</keyword>
<feature type="transmembrane region" description="Helical" evidence="6">
    <location>
        <begin position="131"/>
        <end position="152"/>
    </location>
</feature>
<dbReference type="eggNOG" id="COG0398">
    <property type="taxonomic scope" value="Bacteria"/>
</dbReference>